<comment type="caution">
    <text evidence="3">The sequence shown here is derived from an EMBL/GenBank/DDBJ whole genome shotgun (WGS) entry which is preliminary data.</text>
</comment>
<dbReference type="Pfam" id="PF17836">
    <property type="entry name" value="PglD_N"/>
    <property type="match status" value="1"/>
</dbReference>
<reference evidence="3 4" key="1">
    <citation type="submission" date="2020-08" db="EMBL/GenBank/DDBJ databases">
        <title>Novel species isolated from subtropical streams in China.</title>
        <authorList>
            <person name="Lu H."/>
        </authorList>
    </citation>
    <scope>NUCLEOTIDE SEQUENCE [LARGE SCALE GENOMIC DNA]</scope>
    <source>
        <strain evidence="3 4">CY22W</strain>
    </source>
</reference>
<dbReference type="PANTHER" id="PTHR43300:SF7">
    <property type="entry name" value="UDP-N-ACETYLBACILLOSAMINE N-ACETYLTRANSFERASE"/>
    <property type="match status" value="1"/>
</dbReference>
<evidence type="ECO:0000313" key="3">
    <source>
        <dbReference type="EMBL" id="MBC3932346.1"/>
    </source>
</evidence>
<evidence type="ECO:0000256" key="1">
    <source>
        <dbReference type="ARBA" id="ARBA00007274"/>
    </source>
</evidence>
<keyword evidence="4" id="KW-1185">Reference proteome</keyword>
<gene>
    <name evidence="3" type="ORF">H8K43_11715</name>
</gene>
<dbReference type="InterPro" id="IPR050179">
    <property type="entry name" value="Trans_hexapeptide_repeat"/>
</dbReference>
<accession>A0ABR7A684</accession>
<feature type="domain" description="PglD N-terminal" evidence="2">
    <location>
        <begin position="4"/>
        <end position="76"/>
    </location>
</feature>
<dbReference type="SUPFAM" id="SSF51161">
    <property type="entry name" value="Trimeric LpxA-like enzymes"/>
    <property type="match status" value="1"/>
</dbReference>
<proteinExistence type="inferred from homology"/>
<dbReference type="RefSeq" id="WP_186903987.1">
    <property type="nucleotide sequence ID" value="NZ_JACOGD010000005.1"/>
</dbReference>
<dbReference type="Gene3D" id="2.160.10.10">
    <property type="entry name" value="Hexapeptide repeat proteins"/>
    <property type="match status" value="1"/>
</dbReference>
<protein>
    <recommendedName>
        <fullName evidence="2">PglD N-terminal domain-containing protein</fullName>
    </recommendedName>
</protein>
<dbReference type="Gene3D" id="3.40.50.20">
    <property type="match status" value="1"/>
</dbReference>
<dbReference type="CDD" id="cd03360">
    <property type="entry name" value="LbH_AT_putative"/>
    <property type="match status" value="1"/>
</dbReference>
<dbReference type="InterPro" id="IPR020019">
    <property type="entry name" value="AcTrfase_PglD-like"/>
</dbReference>
<evidence type="ECO:0000313" key="4">
    <source>
        <dbReference type="Proteomes" id="UP000654304"/>
    </source>
</evidence>
<dbReference type="Proteomes" id="UP000654304">
    <property type="component" value="Unassembled WGS sequence"/>
</dbReference>
<sequence length="211" mass="22887">MKQIGIFGTSGMAREAGDIAWALGYEPVYVARDQAELDAYSFSGQVMLECDIDTYLDLGYVIGIGDSSIRQRIAQRYAERLNFVNLIHPSASFGRGQRELIESRRGVIVCAGVRFTNNIQVGDFCIFNLNSTISHDVVIDDCVYVAPGAHVTGNVHIGTRSWIGTGVAINQGNESMKRQIGADTVIGSGAVVVKDCEPNAVYIGVPARRIK</sequence>
<name>A0ABR7A684_9BURK</name>
<dbReference type="InterPro" id="IPR011004">
    <property type="entry name" value="Trimer_LpxA-like_sf"/>
</dbReference>
<comment type="similarity">
    <text evidence="1">Belongs to the transferase hexapeptide repeat family.</text>
</comment>
<dbReference type="InterPro" id="IPR041561">
    <property type="entry name" value="PglD_N"/>
</dbReference>
<organism evidence="3 4">
    <name type="scientific">Undibacterium curvum</name>
    <dbReference type="NCBI Taxonomy" id="2762294"/>
    <lineage>
        <taxon>Bacteria</taxon>
        <taxon>Pseudomonadati</taxon>
        <taxon>Pseudomonadota</taxon>
        <taxon>Betaproteobacteria</taxon>
        <taxon>Burkholderiales</taxon>
        <taxon>Oxalobacteraceae</taxon>
        <taxon>Undibacterium</taxon>
    </lineage>
</organism>
<evidence type="ECO:0000259" key="2">
    <source>
        <dbReference type="Pfam" id="PF17836"/>
    </source>
</evidence>
<dbReference type="PANTHER" id="PTHR43300">
    <property type="entry name" value="ACETYLTRANSFERASE"/>
    <property type="match status" value="1"/>
</dbReference>
<dbReference type="EMBL" id="JACOGD010000005">
    <property type="protein sequence ID" value="MBC3932346.1"/>
    <property type="molecule type" value="Genomic_DNA"/>
</dbReference>